<organism evidence="1 2">
    <name type="scientific">Deinococcus oregonensis</name>
    <dbReference type="NCBI Taxonomy" id="1805970"/>
    <lineage>
        <taxon>Bacteria</taxon>
        <taxon>Thermotogati</taxon>
        <taxon>Deinococcota</taxon>
        <taxon>Deinococci</taxon>
        <taxon>Deinococcales</taxon>
        <taxon>Deinococcaceae</taxon>
        <taxon>Deinococcus</taxon>
    </lineage>
</organism>
<dbReference type="Proteomes" id="UP001589733">
    <property type="component" value="Unassembled WGS sequence"/>
</dbReference>
<gene>
    <name evidence="1" type="ORF">ACFFLM_15710</name>
</gene>
<dbReference type="RefSeq" id="WP_380012199.1">
    <property type="nucleotide sequence ID" value="NZ_JBHLYR010000049.1"/>
</dbReference>
<reference evidence="1 2" key="1">
    <citation type="submission" date="2024-09" db="EMBL/GenBank/DDBJ databases">
        <authorList>
            <person name="Sun Q."/>
            <person name="Mori K."/>
        </authorList>
    </citation>
    <scope>NUCLEOTIDE SEQUENCE [LARGE SCALE GENOMIC DNA]</scope>
    <source>
        <strain evidence="1 2">JCM 13503</strain>
    </source>
</reference>
<protein>
    <submittedName>
        <fullName evidence="1">Uncharacterized protein</fullName>
    </submittedName>
</protein>
<proteinExistence type="predicted"/>
<accession>A0ABV6B4T1</accession>
<comment type="caution">
    <text evidence="1">The sequence shown here is derived from an EMBL/GenBank/DDBJ whole genome shotgun (WGS) entry which is preliminary data.</text>
</comment>
<evidence type="ECO:0000313" key="1">
    <source>
        <dbReference type="EMBL" id="MFB9993413.1"/>
    </source>
</evidence>
<evidence type="ECO:0000313" key="2">
    <source>
        <dbReference type="Proteomes" id="UP001589733"/>
    </source>
</evidence>
<dbReference type="EMBL" id="JBHLYR010000049">
    <property type="protein sequence ID" value="MFB9993413.1"/>
    <property type="molecule type" value="Genomic_DNA"/>
</dbReference>
<keyword evidence="2" id="KW-1185">Reference proteome</keyword>
<name>A0ABV6B4T1_9DEIO</name>
<sequence>MTDEQLRAIAERVNRTTPGPWFPIVTDDEMYQGTVYVGVQPRGKKAEVGLYVDDGRGQKLMVENQIDDTQVVAITCLQFPRLVYQDACDDNALFIAHAREDVPALLAEVLRLRALVKGQQ</sequence>